<gene>
    <name evidence="1" type="ORF">ciss_05370</name>
</gene>
<sequence length="90" mass="10037">MQETFTIATESTAKTSFLQTELQGVMDLLPELLRQNQSLPAHMQNITEAVNNVVAATNEQSAAMNNVQKMAEETRGLITKLEQLKNKFTL</sequence>
<dbReference type="EMBL" id="BDJL01000010">
    <property type="protein sequence ID" value="GAV24604.1"/>
    <property type="molecule type" value="Genomic_DNA"/>
</dbReference>
<protein>
    <recommendedName>
        <fullName evidence="3">Methyl-accepting chemotaxis protein</fullName>
    </recommendedName>
</protein>
<dbReference type="STRING" id="661089.ciss_05370"/>
<organism evidence="1 2">
    <name type="scientific">Carboxydothermus islandicus</name>
    <dbReference type="NCBI Taxonomy" id="661089"/>
    <lineage>
        <taxon>Bacteria</taxon>
        <taxon>Bacillati</taxon>
        <taxon>Bacillota</taxon>
        <taxon>Clostridia</taxon>
        <taxon>Thermoanaerobacterales</taxon>
        <taxon>Thermoanaerobacteraceae</taxon>
        <taxon>Carboxydothermus</taxon>
    </lineage>
</organism>
<comment type="caution">
    <text evidence="1">The sequence shown here is derived from an EMBL/GenBank/DDBJ whole genome shotgun (WGS) entry which is preliminary data.</text>
</comment>
<reference evidence="2" key="1">
    <citation type="submission" date="2016-12" db="EMBL/GenBank/DDBJ databases">
        <title>Draft Genome Sequences od Carboxydothermus pertinax and islandicus, Hydrogenogenic Carboxydotrophic Bacteria.</title>
        <authorList>
            <person name="Fukuyama Y."/>
            <person name="Ohmae K."/>
            <person name="Yoneda Y."/>
            <person name="Yoshida T."/>
            <person name="Sako Y."/>
        </authorList>
    </citation>
    <scope>NUCLEOTIDE SEQUENCE [LARGE SCALE GENOMIC DNA]</scope>
    <source>
        <strain evidence="2">SET</strain>
    </source>
</reference>
<accession>A0A1L8D0D2</accession>
<evidence type="ECO:0000313" key="2">
    <source>
        <dbReference type="Proteomes" id="UP000187338"/>
    </source>
</evidence>
<keyword evidence="2" id="KW-1185">Reference proteome</keyword>
<dbReference type="AlphaFoldDB" id="A0A1L8D0D2"/>
<evidence type="ECO:0000313" key="1">
    <source>
        <dbReference type="EMBL" id="GAV24604.1"/>
    </source>
</evidence>
<evidence type="ECO:0008006" key="3">
    <source>
        <dbReference type="Google" id="ProtNLM"/>
    </source>
</evidence>
<dbReference type="Gene3D" id="1.10.287.950">
    <property type="entry name" value="Methyl-accepting chemotaxis protein"/>
    <property type="match status" value="1"/>
</dbReference>
<dbReference type="SUPFAM" id="SSF58104">
    <property type="entry name" value="Methyl-accepting chemotaxis protein (MCP) signaling domain"/>
    <property type="match status" value="1"/>
</dbReference>
<proteinExistence type="predicted"/>
<dbReference type="RefSeq" id="WP_075864799.1">
    <property type="nucleotide sequence ID" value="NZ_BDJL01000010.1"/>
</dbReference>
<dbReference type="Proteomes" id="UP000187338">
    <property type="component" value="Unassembled WGS sequence"/>
</dbReference>
<name>A0A1L8D0D2_9THEO</name>